<proteinExistence type="predicted"/>
<sequence length="296" mass="34592">MKRNKINPKSILRIQPSNKKKKRKKDPVHPKKFTRESSMQYKEETIDRLEMGPSTSRKKNRDKVVTKKISQNVIKGKERYLDSKKYKKLSKWKGILKGYTAFLLGNAPSISKQDLSLLNNYFTIGINRIFFLYEPTVLFWQDRQMWITDKKNLIKCKSVKVCRDLADPRNMFLNFKLGLNPFRFTMKPQQMYGRGNTGAVAAEFAVSMGCSSIVILGIDCKYSKGKTDFYGNNKDHTKYTLNRCKEAMEWLKKKCPIPIYNCSKIDLWPKQNLSDVINEIKPKKCDKKSFAKLIER</sequence>
<gene>
    <name evidence="2" type="ORF">LCGC14_2541120</name>
</gene>
<comment type="caution">
    <text evidence="2">The sequence shown here is derived from an EMBL/GenBank/DDBJ whole genome shotgun (WGS) entry which is preliminary data.</text>
</comment>
<name>A0A0F9DIS4_9ZZZZ</name>
<accession>A0A0F9DIS4</accession>
<feature type="region of interest" description="Disordered" evidence="1">
    <location>
        <begin position="1"/>
        <end position="64"/>
    </location>
</feature>
<dbReference type="EMBL" id="LAZR01041473">
    <property type="protein sequence ID" value="KKL11903.1"/>
    <property type="molecule type" value="Genomic_DNA"/>
</dbReference>
<evidence type="ECO:0000313" key="2">
    <source>
        <dbReference type="EMBL" id="KKL11903.1"/>
    </source>
</evidence>
<protein>
    <recommendedName>
        <fullName evidence="3">DUF115 domain-containing protein</fullName>
    </recommendedName>
</protein>
<reference evidence="2" key="1">
    <citation type="journal article" date="2015" name="Nature">
        <title>Complex archaea that bridge the gap between prokaryotes and eukaryotes.</title>
        <authorList>
            <person name="Spang A."/>
            <person name="Saw J.H."/>
            <person name="Jorgensen S.L."/>
            <person name="Zaremba-Niedzwiedzka K."/>
            <person name="Martijn J."/>
            <person name="Lind A.E."/>
            <person name="van Eijk R."/>
            <person name="Schleper C."/>
            <person name="Guy L."/>
            <person name="Ettema T.J."/>
        </authorList>
    </citation>
    <scope>NUCLEOTIDE SEQUENCE</scope>
</reference>
<organism evidence="2">
    <name type="scientific">marine sediment metagenome</name>
    <dbReference type="NCBI Taxonomy" id="412755"/>
    <lineage>
        <taxon>unclassified sequences</taxon>
        <taxon>metagenomes</taxon>
        <taxon>ecological metagenomes</taxon>
    </lineage>
</organism>
<dbReference type="Gene3D" id="3.90.1480.10">
    <property type="entry name" value="Alpha-2,3-sialyltransferase"/>
    <property type="match status" value="1"/>
</dbReference>
<dbReference type="InterPro" id="IPR036715">
    <property type="entry name" value="A-2_3-sialylTrfase_sf"/>
</dbReference>
<evidence type="ECO:0000256" key="1">
    <source>
        <dbReference type="SAM" id="MobiDB-lite"/>
    </source>
</evidence>
<dbReference type="AlphaFoldDB" id="A0A0F9DIS4"/>
<dbReference type="SUPFAM" id="SSF102414">
    <property type="entry name" value="Alpha-2,3/8-sialyltransferase CstII"/>
    <property type="match status" value="1"/>
</dbReference>
<evidence type="ECO:0008006" key="3">
    <source>
        <dbReference type="Google" id="ProtNLM"/>
    </source>
</evidence>
<feature type="compositionally biased region" description="Basic and acidic residues" evidence="1">
    <location>
        <begin position="27"/>
        <end position="50"/>
    </location>
</feature>